<evidence type="ECO:0000259" key="6">
    <source>
        <dbReference type="Pfam" id="PF01494"/>
    </source>
</evidence>
<dbReference type="InterPro" id="IPR043683">
    <property type="entry name" value="TetX_monooxygenase"/>
</dbReference>
<comment type="domain">
    <text evidence="5">Consists of an N-terminal FAD-binding domain with a Rossman fold and a C-terminal substrate-binding domain.</text>
</comment>
<evidence type="ECO:0000313" key="12">
    <source>
        <dbReference type="Proteomes" id="UP000814367"/>
    </source>
</evidence>
<evidence type="ECO:0000313" key="11">
    <source>
        <dbReference type="Proteomes" id="UP000481807"/>
    </source>
</evidence>
<dbReference type="Proteomes" id="UP000261016">
    <property type="component" value="Unassembled WGS sequence"/>
</dbReference>
<accession>A0A5F0U2W3</accession>
<dbReference type="EMBL" id="QSTD01000002">
    <property type="protein sequence ID" value="RGM31276.1"/>
    <property type="molecule type" value="Genomic_DNA"/>
</dbReference>
<dbReference type="InterPro" id="IPR002938">
    <property type="entry name" value="FAD-bd"/>
</dbReference>
<feature type="binding site" evidence="5">
    <location>
        <position position="108"/>
    </location>
    <ligand>
        <name>FAD</name>
        <dbReference type="ChEBI" id="CHEBI:57692"/>
    </ligand>
</feature>
<comment type="subcellular location">
    <subcellularLocation>
        <location evidence="5">Cytoplasm</location>
    </subcellularLocation>
</comment>
<gene>
    <name evidence="8" type="ORF">D3Z30_06900</name>
    <name evidence="9" type="ORF">DXC19_06905</name>
    <name evidence="7" type="ORF">G8J23_02880</name>
</gene>
<dbReference type="HAMAP" id="MF_00845">
    <property type="entry name" value="TetX_monooxygenase"/>
    <property type="match status" value="1"/>
</dbReference>
<dbReference type="EMBL" id="QXWP01000003">
    <property type="protein sequence ID" value="NBH30708.1"/>
    <property type="molecule type" value="Genomic_DNA"/>
</dbReference>
<keyword evidence="5" id="KW-0963">Cytoplasm</keyword>
<evidence type="ECO:0000313" key="7">
    <source>
        <dbReference type="EMBL" id="MCG6224963.1"/>
    </source>
</evidence>
<feature type="binding site" evidence="5">
    <location>
        <position position="52"/>
    </location>
    <ligand>
        <name>FAD</name>
        <dbReference type="ChEBI" id="CHEBI:57692"/>
    </ligand>
</feature>
<evidence type="ECO:0000256" key="4">
    <source>
        <dbReference type="ARBA" id="ARBA00023033"/>
    </source>
</evidence>
<dbReference type="GO" id="GO:0004497">
    <property type="term" value="F:monooxygenase activity"/>
    <property type="evidence" value="ECO:0007669"/>
    <property type="project" value="UniProtKB-UniRule"/>
</dbReference>
<dbReference type="AlphaFoldDB" id="A0A5F0U2W3"/>
<dbReference type="RefSeq" id="WP_015364759.1">
    <property type="nucleotide sequence ID" value="NZ_CABMFV010000002.1"/>
</dbReference>
<dbReference type="EC" id="1.14.13.-" evidence="5"/>
<evidence type="ECO:0000313" key="8">
    <source>
        <dbReference type="EMBL" id="NBH30708.1"/>
    </source>
</evidence>
<dbReference type="Pfam" id="PF01494">
    <property type="entry name" value="FAD_binding_3"/>
    <property type="match status" value="1"/>
</dbReference>
<keyword evidence="5" id="KW-0521">NADP</keyword>
<comment type="caution">
    <text evidence="9">The sequence shown here is derived from an EMBL/GenBank/DDBJ whole genome shotgun (WGS) entry which is preliminary data.</text>
</comment>
<dbReference type="GO" id="GO:0046677">
    <property type="term" value="P:response to antibiotic"/>
    <property type="evidence" value="ECO:0007669"/>
    <property type="project" value="InterPro"/>
</dbReference>
<dbReference type="PANTHER" id="PTHR46972">
    <property type="entry name" value="MONOOXYGENASE ASQM-RELATED"/>
    <property type="match status" value="1"/>
</dbReference>
<organism evidence="9 10">
    <name type="scientific">Staphylococcus warneri</name>
    <dbReference type="NCBI Taxonomy" id="1292"/>
    <lineage>
        <taxon>Bacteria</taxon>
        <taxon>Bacillati</taxon>
        <taxon>Bacillota</taxon>
        <taxon>Bacilli</taxon>
        <taxon>Bacillales</taxon>
        <taxon>Staphylococcaceae</taxon>
        <taxon>Staphylococcus</taxon>
    </lineage>
</organism>
<evidence type="ECO:0000313" key="10">
    <source>
        <dbReference type="Proteomes" id="UP000261016"/>
    </source>
</evidence>
<keyword evidence="5" id="KW-0547">Nucleotide-binding</keyword>
<keyword evidence="4 5" id="KW-0503">Monooxygenase</keyword>
<comment type="cofactor">
    <cofactor evidence="5">
        <name>FAD</name>
        <dbReference type="ChEBI" id="CHEBI:57692"/>
    </cofactor>
</comment>
<comment type="subunit">
    <text evidence="5">Monomer.</text>
</comment>
<dbReference type="Gene3D" id="3.50.50.60">
    <property type="entry name" value="FAD/NAD(P)-binding domain"/>
    <property type="match status" value="1"/>
</dbReference>
<keyword evidence="2 5" id="KW-0274">FAD</keyword>
<comment type="catalytic activity">
    <reaction evidence="5">
        <text>a tetracycline + NADPH + O2 + H(+) = an 11a-hydroxytetracycline + NADP(+) + H2O</text>
        <dbReference type="Rhea" id="RHEA:61444"/>
        <dbReference type="ChEBI" id="CHEBI:15377"/>
        <dbReference type="ChEBI" id="CHEBI:15378"/>
        <dbReference type="ChEBI" id="CHEBI:15379"/>
        <dbReference type="ChEBI" id="CHEBI:57783"/>
        <dbReference type="ChEBI" id="CHEBI:58349"/>
        <dbReference type="ChEBI" id="CHEBI:144644"/>
        <dbReference type="ChEBI" id="CHEBI:144645"/>
    </reaction>
</comment>
<keyword evidence="12" id="KW-1185">Reference proteome</keyword>
<proteinExistence type="inferred from homology"/>
<reference evidence="8 11" key="2">
    <citation type="submission" date="2018-08" db="EMBL/GenBank/DDBJ databases">
        <title>Murine metabolic-syndrome-specific gut microbial biobank.</title>
        <authorList>
            <person name="Liu C."/>
        </authorList>
    </citation>
    <scope>NUCLEOTIDE SEQUENCE [LARGE SCALE GENOMIC DNA]</scope>
    <source>
        <strain evidence="8 11">1XD21-27</strain>
    </source>
</reference>
<comment type="function">
    <text evidence="5">An FAD-requiring monooxygenase active on some tetracycline antibiotic derivatives, which leads to their inactivation. Hydroxylates carbon 11a of tetracycline and some analogs.</text>
</comment>
<reference evidence="7 12" key="3">
    <citation type="submission" date="2020-03" db="EMBL/GenBank/DDBJ databases">
        <title>Comparative genetics of Staphylococcus warneri persistents from caprine mastitis.</title>
        <authorList>
            <person name="Franca C.A."/>
            <person name="Rosa D.S."/>
            <person name="Silva A."/>
            <person name="Rodrigues D.L.N."/>
            <person name="Santos R.G."/>
            <person name="Castillo R.E.H."/>
            <person name="Moreira M.A.S."/>
            <person name="Lima M.C."/>
            <person name="Gouveia G.V."/>
            <person name="Gouveia J.J.S."/>
            <person name="Souza R.F.S."/>
            <person name="Bertram B."/>
            <person name="Azevedo V."/>
            <person name="Costa M."/>
        </authorList>
    </citation>
    <scope>NUCLEOTIDE SEQUENCE [LARGE SCALE GENOMIC DNA]</scope>
    <source>
        <strain evidence="7 12">Cap 9.2</strain>
    </source>
</reference>
<dbReference type="PANTHER" id="PTHR46972:SF1">
    <property type="entry name" value="FAD DEPENDENT OXIDOREDUCTASE DOMAIN-CONTAINING PROTEIN"/>
    <property type="match status" value="1"/>
</dbReference>
<sequence>MNLEENNNPITIIGGGIGGLTLARVLYVNGIPAKVYESDASRDARTQGGQLDIHEYNGQVALEKANLMDEFRSIIQKGADATRIVNQNGELLLDLPDDESNGRPEVLRGDLRNILIDSLPKDMIEWNKKVDHVEKLDKKQYKVVFRDNTSVTTAQLIGADGAWSKVRNILTDIKPHYSGYTFIETYLYDVDRQYPKTANKVGKGAMYALSPNKGIVAHREAGDILHTYIQMNCDSEWIDSIDFSNGQEATNTIAAEFKGWSPEVTALITQADSSITPRKINALPDTHRWKRQSGITLIGDAAHLMAPSGEGANLAMLDGAELAELIAEHPNDIDKAIALYEEKMFPRSEEEAKESHELLDICLGANSPQSLVDLFNSAQ</sequence>
<dbReference type="Proteomes" id="UP000814367">
    <property type="component" value="Unassembled WGS sequence"/>
</dbReference>
<evidence type="ECO:0000256" key="5">
    <source>
        <dbReference type="HAMAP-Rule" id="MF_00845"/>
    </source>
</evidence>
<feature type="binding site" evidence="5">
    <location>
        <position position="300"/>
    </location>
    <ligand>
        <name>FAD</name>
        <dbReference type="ChEBI" id="CHEBI:57692"/>
    </ligand>
</feature>
<reference evidence="9 10" key="1">
    <citation type="submission" date="2018-08" db="EMBL/GenBank/DDBJ databases">
        <title>A genome reference for cultivated species of the human gut microbiota.</title>
        <authorList>
            <person name="Zou Y."/>
            <person name="Xue W."/>
            <person name="Luo G."/>
        </authorList>
    </citation>
    <scope>NUCLEOTIDE SEQUENCE [LARGE SCALE GENOMIC DNA]</scope>
    <source>
        <strain evidence="9 10">OM08-17AT</strain>
    </source>
</reference>
<dbReference type="EMBL" id="JAANHJ010000001">
    <property type="protein sequence ID" value="MCG6224963.1"/>
    <property type="molecule type" value="Genomic_DNA"/>
</dbReference>
<evidence type="ECO:0000313" key="9">
    <source>
        <dbReference type="EMBL" id="RGM31276.1"/>
    </source>
</evidence>
<dbReference type="PRINTS" id="PR00420">
    <property type="entry name" value="RNGMNOXGNASE"/>
</dbReference>
<evidence type="ECO:0000256" key="2">
    <source>
        <dbReference type="ARBA" id="ARBA00022827"/>
    </source>
</evidence>
<feature type="binding site" evidence="5">
    <location>
        <position position="45"/>
    </location>
    <ligand>
        <name>NADPH</name>
        <dbReference type="ChEBI" id="CHEBI:57783"/>
    </ligand>
</feature>
<keyword evidence="3 5" id="KW-0560">Oxidoreductase</keyword>
<evidence type="ECO:0000256" key="1">
    <source>
        <dbReference type="ARBA" id="ARBA00022630"/>
    </source>
</evidence>
<dbReference type="InterPro" id="IPR036188">
    <property type="entry name" value="FAD/NAD-bd_sf"/>
</dbReference>
<dbReference type="GeneID" id="58059351"/>
<comment type="similarity">
    <text evidence="5">Belongs to the aromatic-ring hydroxylase family. TetX subfamily.</text>
</comment>
<dbReference type="SUPFAM" id="SSF51905">
    <property type="entry name" value="FAD/NAD(P)-binding domain"/>
    <property type="match status" value="1"/>
</dbReference>
<dbReference type="GO" id="GO:0005737">
    <property type="term" value="C:cytoplasm"/>
    <property type="evidence" value="ECO:0007669"/>
    <property type="project" value="UniProtKB-SubCell"/>
</dbReference>
<evidence type="ECO:0000256" key="3">
    <source>
        <dbReference type="ARBA" id="ARBA00023002"/>
    </source>
</evidence>
<dbReference type="GO" id="GO:0071949">
    <property type="term" value="F:FAD binding"/>
    <property type="evidence" value="ECO:0007669"/>
    <property type="project" value="InterPro"/>
</dbReference>
<feature type="domain" description="FAD-binding" evidence="6">
    <location>
        <begin position="10"/>
        <end position="331"/>
    </location>
</feature>
<protein>
    <recommendedName>
        <fullName evidence="5">Flavin-dependent monooxygenase</fullName>
    </recommendedName>
    <alternativeName>
        <fullName evidence="5">TetX monooxygenase</fullName>
        <shortName evidence="5">TetX</shortName>
        <ecNumber evidence="5">1.14.13.-</ecNumber>
    </alternativeName>
</protein>
<name>A0A5F0U2W3_STAWA</name>
<dbReference type="Proteomes" id="UP000481807">
    <property type="component" value="Unassembled WGS sequence"/>
</dbReference>
<keyword evidence="1 5" id="KW-0285">Flavoprotein</keyword>